<organism evidence="1 2">
    <name type="scientific">Scutellospora calospora</name>
    <dbReference type="NCBI Taxonomy" id="85575"/>
    <lineage>
        <taxon>Eukaryota</taxon>
        <taxon>Fungi</taxon>
        <taxon>Fungi incertae sedis</taxon>
        <taxon>Mucoromycota</taxon>
        <taxon>Glomeromycotina</taxon>
        <taxon>Glomeromycetes</taxon>
        <taxon>Diversisporales</taxon>
        <taxon>Gigasporaceae</taxon>
        <taxon>Scutellospora</taxon>
    </lineage>
</organism>
<reference evidence="1" key="1">
    <citation type="submission" date="2021-06" db="EMBL/GenBank/DDBJ databases">
        <authorList>
            <person name="Kallberg Y."/>
            <person name="Tangrot J."/>
            <person name="Rosling A."/>
        </authorList>
    </citation>
    <scope>NUCLEOTIDE SEQUENCE</scope>
    <source>
        <strain evidence="1">AU212A</strain>
    </source>
</reference>
<comment type="caution">
    <text evidence="1">The sequence shown here is derived from an EMBL/GenBank/DDBJ whole genome shotgun (WGS) entry which is preliminary data.</text>
</comment>
<sequence length="228" mass="27568">NISTNRLKKDKMYKPLKGYPFVYRRKEFNILNPLWMPEEQLDNIRNIELIIGEYKESLFDKLSITQKNIDTIQSTLSEMMGYYETEKEKRNFLELTVEVLVNGNIEVDDIEDESIRNILYIEDDEFKRNEPNISFGHFGIYNNHYLYLTSNRQQLVNIPNNFKCEFIGKRNNEYITKKIKKMCFDFKEYFNVTEIGTYTIYKDEKPFRKITSYYKFDFQISDERDLLS</sequence>
<evidence type="ECO:0000313" key="2">
    <source>
        <dbReference type="Proteomes" id="UP000789860"/>
    </source>
</evidence>
<protein>
    <submittedName>
        <fullName evidence="1">9020_t:CDS:1</fullName>
    </submittedName>
</protein>
<dbReference type="EMBL" id="CAJVPM010012260">
    <property type="protein sequence ID" value="CAG8586931.1"/>
    <property type="molecule type" value="Genomic_DNA"/>
</dbReference>
<accession>A0ACA9MEW9</accession>
<proteinExistence type="predicted"/>
<feature type="non-terminal residue" evidence="1">
    <location>
        <position position="1"/>
    </location>
</feature>
<dbReference type="Proteomes" id="UP000789860">
    <property type="component" value="Unassembled WGS sequence"/>
</dbReference>
<keyword evidence="2" id="KW-1185">Reference proteome</keyword>
<evidence type="ECO:0000313" key="1">
    <source>
        <dbReference type="EMBL" id="CAG8586931.1"/>
    </source>
</evidence>
<gene>
    <name evidence="1" type="ORF">SCALOS_LOCUS6430</name>
</gene>
<name>A0ACA9MEW9_9GLOM</name>